<dbReference type="SUPFAM" id="SSF54593">
    <property type="entry name" value="Glyoxalase/Bleomycin resistance protein/Dihydroxybiphenyl dioxygenase"/>
    <property type="match status" value="1"/>
</dbReference>
<evidence type="ECO:0000313" key="2">
    <source>
        <dbReference type="EMBL" id="PWK14344.1"/>
    </source>
</evidence>
<evidence type="ECO:0000313" key="3">
    <source>
        <dbReference type="Proteomes" id="UP000245634"/>
    </source>
</evidence>
<feature type="domain" description="VOC" evidence="1">
    <location>
        <begin position="2"/>
        <end position="108"/>
    </location>
</feature>
<dbReference type="RefSeq" id="WP_109687770.1">
    <property type="nucleotide sequence ID" value="NZ_QGGL01000005.1"/>
</dbReference>
<dbReference type="CDD" id="cd06587">
    <property type="entry name" value="VOC"/>
    <property type="match status" value="1"/>
</dbReference>
<proteinExistence type="predicted"/>
<reference evidence="2 3" key="1">
    <citation type="submission" date="2018-05" db="EMBL/GenBank/DDBJ databases">
        <title>Genomic Encyclopedia of Type Strains, Phase IV (KMG-IV): sequencing the most valuable type-strain genomes for metagenomic binning, comparative biology and taxonomic classification.</title>
        <authorList>
            <person name="Goeker M."/>
        </authorList>
    </citation>
    <scope>NUCLEOTIDE SEQUENCE [LARGE SCALE GENOMIC DNA]</scope>
    <source>
        <strain evidence="2 3">DSM 18773</strain>
    </source>
</reference>
<dbReference type="AlphaFoldDB" id="A0A316DWX9"/>
<dbReference type="PROSITE" id="PS51819">
    <property type="entry name" value="VOC"/>
    <property type="match status" value="1"/>
</dbReference>
<dbReference type="InterPro" id="IPR037523">
    <property type="entry name" value="VOC_core"/>
</dbReference>
<evidence type="ECO:0000259" key="1">
    <source>
        <dbReference type="PROSITE" id="PS51819"/>
    </source>
</evidence>
<organism evidence="2 3">
    <name type="scientific">Tumebacillus permanentifrigoris</name>
    <dbReference type="NCBI Taxonomy" id="378543"/>
    <lineage>
        <taxon>Bacteria</taxon>
        <taxon>Bacillati</taxon>
        <taxon>Bacillota</taxon>
        <taxon>Bacilli</taxon>
        <taxon>Bacillales</taxon>
        <taxon>Alicyclobacillaceae</taxon>
        <taxon>Tumebacillus</taxon>
    </lineage>
</organism>
<name>A0A316DWX9_9BACL</name>
<accession>A0A316DWX9</accession>
<protein>
    <submittedName>
        <fullName evidence="2">Methylmalonyl-CoA epimerase</fullName>
    </submittedName>
</protein>
<dbReference type="Gene3D" id="3.10.180.10">
    <property type="entry name" value="2,3-Dihydroxybiphenyl 1,2-Dioxygenase, domain 1"/>
    <property type="match status" value="1"/>
</dbReference>
<gene>
    <name evidence="2" type="ORF">C7459_105100</name>
</gene>
<comment type="caution">
    <text evidence="2">The sequence shown here is derived from an EMBL/GenBank/DDBJ whole genome shotgun (WGS) entry which is preliminary data.</text>
</comment>
<sequence>MKFHHLGLEVGNLERAVTFYRSLYGFEDMQRLTLLNESIVFLQKGEFRLELYEGPDPSASHLCFEVPELEPLLTTLPLLEGPNEFENGWRNAFFQGPDGEVLEFLQLE</sequence>
<dbReference type="InterPro" id="IPR029068">
    <property type="entry name" value="Glyas_Bleomycin-R_OHBP_Dase"/>
</dbReference>
<keyword evidence="3" id="KW-1185">Reference proteome</keyword>
<dbReference type="OrthoDB" id="9814858at2"/>
<dbReference type="EMBL" id="QGGL01000005">
    <property type="protein sequence ID" value="PWK14344.1"/>
    <property type="molecule type" value="Genomic_DNA"/>
</dbReference>
<dbReference type="Proteomes" id="UP000245634">
    <property type="component" value="Unassembled WGS sequence"/>
</dbReference>